<dbReference type="EMBL" id="JH393258">
    <property type="protein sequence ID" value="EHJ92080.1"/>
    <property type="molecule type" value="Genomic_DNA"/>
</dbReference>
<keyword evidence="1" id="KW-0812">Transmembrane</keyword>
<dbReference type="AlphaFoldDB" id="A0A265DVZ4"/>
<keyword evidence="1" id="KW-0472">Membrane</keyword>
<sequence length="137" mass="15523">MEVKKKYKQVFANFLLWLCIALVIGIAHLLRGNPPTSPFPVDILEQFINPVSFAYVFFAGFILFGLFSFFGHKSEEQLEKKRIKEFCGLSLDEVASAFFNFGSLVLVASIFGGISAWYLLATLACYVFGIYLKEDQR</sequence>
<organism evidence="2 4">
    <name type="scientific">Vreelandella boliviensis LC1</name>
    <dbReference type="NCBI Taxonomy" id="1072583"/>
    <lineage>
        <taxon>Bacteria</taxon>
        <taxon>Pseudomonadati</taxon>
        <taxon>Pseudomonadota</taxon>
        <taxon>Gammaproteobacteria</taxon>
        <taxon>Oceanospirillales</taxon>
        <taxon>Halomonadaceae</taxon>
        <taxon>Vreelandella</taxon>
    </lineage>
</organism>
<evidence type="ECO:0000256" key="1">
    <source>
        <dbReference type="SAM" id="Phobius"/>
    </source>
</evidence>
<gene>
    <name evidence="3" type="ORF">CE457_14320</name>
    <name evidence="2" type="ORF">KUC_2025</name>
</gene>
<evidence type="ECO:0000313" key="4">
    <source>
        <dbReference type="Proteomes" id="UP000005756"/>
    </source>
</evidence>
<dbReference type="RefSeq" id="WP_007112993.1">
    <property type="nucleotide sequence ID" value="NZ_JH393258.1"/>
</dbReference>
<feature type="transmembrane region" description="Helical" evidence="1">
    <location>
        <begin position="116"/>
        <end position="132"/>
    </location>
</feature>
<keyword evidence="5" id="KW-1185">Reference proteome</keyword>
<feature type="transmembrane region" description="Helical" evidence="1">
    <location>
        <begin position="91"/>
        <end position="110"/>
    </location>
</feature>
<dbReference type="Proteomes" id="UP000005756">
    <property type="component" value="Unassembled WGS sequence"/>
</dbReference>
<reference evidence="2 4" key="1">
    <citation type="submission" date="2011-10" db="EMBL/GenBank/DDBJ databases">
        <authorList>
            <person name="Quillaguamn J."/>
            <person name="Guzmn D."/>
            <person name="Balderrama-Subieta A."/>
            <person name="Cardona-Ortuo C."/>
            <person name="Guevara-Martnez M."/>
            <person name="Callisaya-Quispe N."/>
        </authorList>
    </citation>
    <scope>NUCLEOTIDE SEQUENCE [LARGE SCALE GENOMIC DNA]</scope>
    <source>
        <strain evidence="2 4">LC1</strain>
    </source>
</reference>
<dbReference type="EMBL" id="NPEY01000010">
    <property type="protein sequence ID" value="OZT73499.1"/>
    <property type="molecule type" value="Genomic_DNA"/>
</dbReference>
<proteinExistence type="predicted"/>
<evidence type="ECO:0000313" key="3">
    <source>
        <dbReference type="EMBL" id="OZT73499.1"/>
    </source>
</evidence>
<feature type="transmembrane region" description="Helical" evidence="1">
    <location>
        <begin position="50"/>
        <end position="70"/>
    </location>
</feature>
<accession>A0A265DVZ4</accession>
<name>A0A265DVZ4_9GAMM</name>
<evidence type="ECO:0000313" key="5">
    <source>
        <dbReference type="Proteomes" id="UP000216538"/>
    </source>
</evidence>
<feature type="transmembrane region" description="Helical" evidence="1">
    <location>
        <begin position="12"/>
        <end position="30"/>
    </location>
</feature>
<evidence type="ECO:0000313" key="2">
    <source>
        <dbReference type="EMBL" id="EHJ92080.1"/>
    </source>
</evidence>
<dbReference type="Proteomes" id="UP000216538">
    <property type="component" value="Unassembled WGS sequence"/>
</dbReference>
<reference evidence="3 5" key="2">
    <citation type="submission" date="2017-07" db="EMBL/GenBank/DDBJ databases">
        <title>Shotgun whole genome sequences of three halophilic bacterial isolates.</title>
        <authorList>
            <person name="Pozzo T."/>
            <person name="Higdon S.M."/>
            <person name="Quillaguaman J."/>
        </authorList>
    </citation>
    <scope>NUCLEOTIDE SEQUENCE [LARGE SCALE GENOMIC DNA]</scope>
    <source>
        <strain evidence="3 5">LC1</strain>
    </source>
</reference>
<protein>
    <submittedName>
        <fullName evidence="2">Uncharacterized protein</fullName>
    </submittedName>
</protein>
<keyword evidence="1" id="KW-1133">Transmembrane helix</keyword>